<organism evidence="4 5">
    <name type="scientific">Coemansia asiatica</name>
    <dbReference type="NCBI Taxonomy" id="1052880"/>
    <lineage>
        <taxon>Eukaryota</taxon>
        <taxon>Fungi</taxon>
        <taxon>Fungi incertae sedis</taxon>
        <taxon>Zoopagomycota</taxon>
        <taxon>Kickxellomycotina</taxon>
        <taxon>Kickxellomycetes</taxon>
        <taxon>Kickxellales</taxon>
        <taxon>Kickxellaceae</taxon>
        <taxon>Coemansia</taxon>
    </lineage>
</organism>
<accession>A0A9W7XP47</accession>
<proteinExistence type="predicted"/>
<evidence type="ECO:0000313" key="4">
    <source>
        <dbReference type="EMBL" id="KAJ1647227.1"/>
    </source>
</evidence>
<evidence type="ECO:0000256" key="2">
    <source>
        <dbReference type="SAM" id="MobiDB-lite"/>
    </source>
</evidence>
<gene>
    <name evidence="4" type="ORF">LPJ64_001340</name>
</gene>
<protein>
    <submittedName>
        <fullName evidence="4">Uncharacterized protein</fullName>
    </submittedName>
</protein>
<evidence type="ECO:0000256" key="1">
    <source>
        <dbReference type="SAM" id="Coils"/>
    </source>
</evidence>
<feature type="region of interest" description="Disordered" evidence="2">
    <location>
        <begin position="79"/>
        <end position="131"/>
    </location>
</feature>
<keyword evidence="3" id="KW-0472">Membrane</keyword>
<dbReference type="EMBL" id="JANBOH010000035">
    <property type="protein sequence ID" value="KAJ1647227.1"/>
    <property type="molecule type" value="Genomic_DNA"/>
</dbReference>
<keyword evidence="3" id="KW-1133">Transmembrane helix</keyword>
<keyword evidence="5" id="KW-1185">Reference proteome</keyword>
<comment type="caution">
    <text evidence="4">The sequence shown here is derived from an EMBL/GenBank/DDBJ whole genome shotgun (WGS) entry which is preliminary data.</text>
</comment>
<feature type="transmembrane region" description="Helical" evidence="3">
    <location>
        <begin position="6"/>
        <end position="24"/>
    </location>
</feature>
<dbReference type="Proteomes" id="UP001145021">
    <property type="component" value="Unassembled WGS sequence"/>
</dbReference>
<keyword evidence="3" id="KW-0812">Transmembrane</keyword>
<name>A0A9W7XP47_9FUNG</name>
<sequence length="131" mass="14559">MSSEPAYAVFVVALIILILAVGFIRRRNAMRRLREQEEQELQQQQGMRMDAESMGRTFYSPARTGGVLLYRAEVRPPAAARLNAHQNEEDNKPEYLPPYQPPSKPLADPPAYSEATAGPSIPATPERAAHA</sequence>
<keyword evidence="1" id="KW-0175">Coiled coil</keyword>
<feature type="coiled-coil region" evidence="1">
    <location>
        <begin position="27"/>
        <end position="54"/>
    </location>
</feature>
<dbReference type="AlphaFoldDB" id="A0A9W7XP47"/>
<evidence type="ECO:0000256" key="3">
    <source>
        <dbReference type="SAM" id="Phobius"/>
    </source>
</evidence>
<reference evidence="4" key="1">
    <citation type="submission" date="2022-07" db="EMBL/GenBank/DDBJ databases">
        <title>Phylogenomic reconstructions and comparative analyses of Kickxellomycotina fungi.</title>
        <authorList>
            <person name="Reynolds N.K."/>
            <person name="Stajich J.E."/>
            <person name="Barry K."/>
            <person name="Grigoriev I.V."/>
            <person name="Crous P."/>
            <person name="Smith M.E."/>
        </authorList>
    </citation>
    <scope>NUCLEOTIDE SEQUENCE</scope>
    <source>
        <strain evidence="4">NBRC 105413</strain>
    </source>
</reference>
<evidence type="ECO:0000313" key="5">
    <source>
        <dbReference type="Proteomes" id="UP001145021"/>
    </source>
</evidence>
<feature type="compositionally biased region" description="Pro residues" evidence="2">
    <location>
        <begin position="95"/>
        <end position="108"/>
    </location>
</feature>